<evidence type="ECO:0000313" key="2">
    <source>
        <dbReference type="Proteomes" id="UP000320244"/>
    </source>
</evidence>
<protein>
    <submittedName>
        <fullName evidence="1">Uncharacterized protein</fullName>
    </submittedName>
</protein>
<reference evidence="1 2" key="1">
    <citation type="submission" date="2019-05" db="EMBL/GenBank/DDBJ databases">
        <authorList>
            <person name="Lee S.D."/>
        </authorList>
    </citation>
    <scope>NUCLEOTIDE SEQUENCE [LARGE SCALE GENOMIC DNA]</scope>
    <source>
        <strain evidence="1 2">C5-26</strain>
    </source>
</reference>
<name>A0A563DPU1_9MICO</name>
<evidence type="ECO:0000313" key="1">
    <source>
        <dbReference type="EMBL" id="TWP32308.1"/>
    </source>
</evidence>
<dbReference type="RefSeq" id="WP_146321401.1">
    <property type="nucleotide sequence ID" value="NZ_VCQV01000082.1"/>
</dbReference>
<reference evidence="1 2" key="2">
    <citation type="submission" date="2019-08" db="EMBL/GenBank/DDBJ databases">
        <title>Jejuicoccus antrihumi gen. nov., sp. nov., a new member of the family Dermacoccaceae isolated from a cave.</title>
        <authorList>
            <person name="Schumann P."/>
            <person name="Kim I.S."/>
        </authorList>
    </citation>
    <scope>NUCLEOTIDE SEQUENCE [LARGE SCALE GENOMIC DNA]</scope>
    <source>
        <strain evidence="1 2">C5-26</strain>
    </source>
</reference>
<dbReference type="EMBL" id="VCQV01000082">
    <property type="protein sequence ID" value="TWP32308.1"/>
    <property type="molecule type" value="Genomic_DNA"/>
</dbReference>
<organism evidence="1 2">
    <name type="scientific">Leekyejoonella antrihumi</name>
    <dbReference type="NCBI Taxonomy" id="1660198"/>
    <lineage>
        <taxon>Bacteria</taxon>
        <taxon>Bacillati</taxon>
        <taxon>Actinomycetota</taxon>
        <taxon>Actinomycetes</taxon>
        <taxon>Micrococcales</taxon>
        <taxon>Dermacoccaceae</taxon>
        <taxon>Leekyejoonella</taxon>
    </lineage>
</organism>
<sequence>MSIHSGYYPFSAGDVYMETPGGGEGYVQAGWYLGKASQETYVTTPHFFWGENAPSNYQNDEWLRTGPQLSWDTLYTVTIWKNADDTWNVSLQGILQGTSAFAHDLGTPGFNGETPFQCITMDALAQHGSAPYASLQYDDGGWKYWSGTLFDDIAYGPFYSTQPEGTATDWAQGGGP</sequence>
<proteinExistence type="predicted"/>
<comment type="caution">
    <text evidence="1">The sequence shown here is derived from an EMBL/GenBank/DDBJ whole genome shotgun (WGS) entry which is preliminary data.</text>
</comment>
<dbReference type="Proteomes" id="UP000320244">
    <property type="component" value="Unassembled WGS sequence"/>
</dbReference>
<keyword evidence="2" id="KW-1185">Reference proteome</keyword>
<accession>A0A563DPU1</accession>
<gene>
    <name evidence="1" type="ORF">FGL98_24425</name>
</gene>
<dbReference type="AlphaFoldDB" id="A0A563DPU1"/>